<reference evidence="3 4" key="1">
    <citation type="submission" date="2024-02" db="EMBL/GenBank/DDBJ databases">
        <title>A draft genome for the cacao thread blight pathogen Marasmius crinis-equi.</title>
        <authorList>
            <person name="Cohen S.P."/>
            <person name="Baruah I.K."/>
            <person name="Amoako-Attah I."/>
            <person name="Bukari Y."/>
            <person name="Meinhardt L.W."/>
            <person name="Bailey B.A."/>
        </authorList>
    </citation>
    <scope>NUCLEOTIDE SEQUENCE [LARGE SCALE GENOMIC DNA]</scope>
    <source>
        <strain evidence="3 4">GH-76</strain>
    </source>
</reference>
<sequence length="109" mass="12055">MSSFVCVETPPTETHTPPCTTTSSSDEHSVPELIVVALDELAELRRRREELRLVVEREERALGRLAYAIDLGAELDYNEHTAERRAAPEVGSRWAGLRKRAGGRGPAST</sequence>
<evidence type="ECO:0000313" key="3">
    <source>
        <dbReference type="EMBL" id="KAL0568114.1"/>
    </source>
</evidence>
<organism evidence="3 4">
    <name type="scientific">Marasmius crinis-equi</name>
    <dbReference type="NCBI Taxonomy" id="585013"/>
    <lineage>
        <taxon>Eukaryota</taxon>
        <taxon>Fungi</taxon>
        <taxon>Dikarya</taxon>
        <taxon>Basidiomycota</taxon>
        <taxon>Agaricomycotina</taxon>
        <taxon>Agaricomycetes</taxon>
        <taxon>Agaricomycetidae</taxon>
        <taxon>Agaricales</taxon>
        <taxon>Marasmiineae</taxon>
        <taxon>Marasmiaceae</taxon>
        <taxon>Marasmius</taxon>
    </lineage>
</organism>
<evidence type="ECO:0000313" key="4">
    <source>
        <dbReference type="Proteomes" id="UP001465976"/>
    </source>
</evidence>
<keyword evidence="4" id="KW-1185">Reference proteome</keyword>
<dbReference type="EMBL" id="JBAHYK010001410">
    <property type="protein sequence ID" value="KAL0568114.1"/>
    <property type="molecule type" value="Genomic_DNA"/>
</dbReference>
<feature type="region of interest" description="Disordered" evidence="2">
    <location>
        <begin position="87"/>
        <end position="109"/>
    </location>
</feature>
<dbReference type="Proteomes" id="UP001465976">
    <property type="component" value="Unassembled WGS sequence"/>
</dbReference>
<name>A0ABR3EYV5_9AGAR</name>
<keyword evidence="1" id="KW-0175">Coiled coil</keyword>
<evidence type="ECO:0000256" key="2">
    <source>
        <dbReference type="SAM" id="MobiDB-lite"/>
    </source>
</evidence>
<feature type="coiled-coil region" evidence="1">
    <location>
        <begin position="34"/>
        <end position="61"/>
    </location>
</feature>
<protein>
    <submittedName>
        <fullName evidence="3">Uncharacterized protein</fullName>
    </submittedName>
</protein>
<comment type="caution">
    <text evidence="3">The sequence shown here is derived from an EMBL/GenBank/DDBJ whole genome shotgun (WGS) entry which is preliminary data.</text>
</comment>
<accession>A0ABR3EYV5</accession>
<gene>
    <name evidence="3" type="ORF">V5O48_013874</name>
</gene>
<evidence type="ECO:0000256" key="1">
    <source>
        <dbReference type="SAM" id="Coils"/>
    </source>
</evidence>
<proteinExistence type="predicted"/>
<feature type="region of interest" description="Disordered" evidence="2">
    <location>
        <begin position="1"/>
        <end position="28"/>
    </location>
</feature>
<feature type="compositionally biased region" description="Low complexity" evidence="2">
    <location>
        <begin position="1"/>
        <end position="22"/>
    </location>
</feature>